<organism evidence="2 3">
    <name type="scientific">Akanthomyces muscarius</name>
    <name type="common">Entomopathogenic fungus</name>
    <name type="synonym">Lecanicillium muscarium</name>
    <dbReference type="NCBI Taxonomy" id="2231603"/>
    <lineage>
        <taxon>Eukaryota</taxon>
        <taxon>Fungi</taxon>
        <taxon>Dikarya</taxon>
        <taxon>Ascomycota</taxon>
        <taxon>Pezizomycotina</taxon>
        <taxon>Sordariomycetes</taxon>
        <taxon>Hypocreomycetidae</taxon>
        <taxon>Hypocreales</taxon>
        <taxon>Cordycipitaceae</taxon>
        <taxon>Akanthomyces</taxon>
    </lineage>
</organism>
<evidence type="ECO:0000256" key="1">
    <source>
        <dbReference type="SAM" id="MobiDB-lite"/>
    </source>
</evidence>
<reference evidence="2" key="1">
    <citation type="journal article" date="2023" name="Access Microbiol">
        <title>De-novo genome assembly for Akanthomyces muscarius, a biocontrol agent of insect agricultural pests.</title>
        <authorList>
            <person name="Erdos Z."/>
            <person name="Studholme D.J."/>
            <person name="Raymond B."/>
            <person name="Sharma M."/>
        </authorList>
    </citation>
    <scope>NUCLEOTIDE SEQUENCE</scope>
    <source>
        <strain evidence="2">Ve6</strain>
    </source>
</reference>
<keyword evidence="3" id="KW-1185">Reference proteome</keyword>
<name>A0A9W8QI14_AKAMU</name>
<sequence>MDETPLIKAGTLTGEQHSKKRAIDKSKHHENRVEHRTRLLKIEHDLSSLCNTMRELLPQLRQLNHNSTSAIFNLSQQLTETLATSQYKPPSHSAAQPYLPPRPLLVAGARRPLESLTRLTAAPSVPSLAASSLSPTKHRLHHDHAHRAFPQELSGTQMDMNAPSAETVERETVHCHCGRLHHSEAECIEHVTAAMVSLLTDVFCRSNPPDTLAPRDPSLSDILLHNTAISSPIACILSSIMRQYDVAHIDTLCGIFFLAYRLLRSRFYHSAGSAVDVPAIIRPTNAQITIKHPQYLDLLPFPALRNYLCHNQDNTGHTADLYMRSLKLTLPPGTSLMLKAERGGVELNPEFESFASDLRNWDIGTPWSDVFPQLQYLLR</sequence>
<evidence type="ECO:0000313" key="2">
    <source>
        <dbReference type="EMBL" id="KAJ4155807.1"/>
    </source>
</evidence>
<gene>
    <name evidence="2" type="ORF">LMH87_001036</name>
</gene>
<dbReference type="InterPro" id="IPR021833">
    <property type="entry name" value="DUF3425"/>
</dbReference>
<dbReference type="EMBL" id="JAJHUN010000007">
    <property type="protein sequence ID" value="KAJ4155807.1"/>
    <property type="molecule type" value="Genomic_DNA"/>
</dbReference>
<feature type="region of interest" description="Disordered" evidence="1">
    <location>
        <begin position="1"/>
        <end position="31"/>
    </location>
</feature>
<dbReference type="PANTHER" id="PTHR37012">
    <property type="entry name" value="B-ZIP TRANSCRIPTION FACTOR (EUROFUNG)-RELATED"/>
    <property type="match status" value="1"/>
</dbReference>
<feature type="compositionally biased region" description="Basic and acidic residues" evidence="1">
    <location>
        <begin position="21"/>
        <end position="31"/>
    </location>
</feature>
<dbReference type="KEGG" id="amus:LMH87_001036"/>
<dbReference type="PANTHER" id="PTHR37012:SF2">
    <property type="entry name" value="BZIP DOMAIN-CONTAINING PROTEIN-RELATED"/>
    <property type="match status" value="1"/>
</dbReference>
<dbReference type="Proteomes" id="UP001144673">
    <property type="component" value="Chromosome 6"/>
</dbReference>
<accession>A0A9W8QI14</accession>
<dbReference type="AlphaFoldDB" id="A0A9W8QI14"/>
<comment type="caution">
    <text evidence="2">The sequence shown here is derived from an EMBL/GenBank/DDBJ whole genome shotgun (WGS) entry which is preliminary data.</text>
</comment>
<evidence type="ECO:0008006" key="4">
    <source>
        <dbReference type="Google" id="ProtNLM"/>
    </source>
</evidence>
<dbReference type="GeneID" id="80888195"/>
<proteinExistence type="predicted"/>
<dbReference type="RefSeq" id="XP_056055931.1">
    <property type="nucleotide sequence ID" value="XM_056199045.1"/>
</dbReference>
<dbReference type="Pfam" id="PF11905">
    <property type="entry name" value="DUF3425"/>
    <property type="match status" value="1"/>
</dbReference>
<evidence type="ECO:0000313" key="3">
    <source>
        <dbReference type="Proteomes" id="UP001144673"/>
    </source>
</evidence>
<protein>
    <recommendedName>
        <fullName evidence="4">BZIP transcription factor</fullName>
    </recommendedName>
</protein>